<proteinExistence type="predicted"/>
<dbReference type="EMBL" id="GL832959">
    <property type="protein sequence ID" value="EGD81455.1"/>
    <property type="molecule type" value="Genomic_DNA"/>
</dbReference>
<dbReference type="GO" id="GO:0033204">
    <property type="term" value="F:ribonuclease P RNA binding"/>
    <property type="evidence" value="ECO:0007669"/>
    <property type="project" value="TreeGrafter"/>
</dbReference>
<dbReference type="Pfam" id="PF20976">
    <property type="entry name" value="Pop8"/>
    <property type="match status" value="1"/>
</dbReference>
<dbReference type="GeneID" id="16077253"/>
<dbReference type="Proteomes" id="UP000007799">
    <property type="component" value="Unassembled WGS sequence"/>
</dbReference>
<evidence type="ECO:0000313" key="3">
    <source>
        <dbReference type="EMBL" id="EGD81455.1"/>
    </source>
</evidence>
<dbReference type="InterPro" id="IPR049128">
    <property type="entry name" value="Pop8-like_dom"/>
</dbReference>
<dbReference type="GO" id="GO:0030681">
    <property type="term" value="C:multimeric ribonuclease P complex"/>
    <property type="evidence" value="ECO:0007669"/>
    <property type="project" value="TreeGrafter"/>
</dbReference>
<dbReference type="InParanoid" id="F2U1F3"/>
<keyword evidence="1" id="KW-0819">tRNA processing</keyword>
<dbReference type="Gene3D" id="3.30.70.3250">
    <property type="entry name" value="Ribonuclease P, Pop5 subunit"/>
    <property type="match status" value="1"/>
</dbReference>
<dbReference type="GO" id="GO:0001682">
    <property type="term" value="P:tRNA 5'-leader removal"/>
    <property type="evidence" value="ECO:0007669"/>
    <property type="project" value="TreeGrafter"/>
</dbReference>
<dbReference type="PANTHER" id="PTHR15441">
    <property type="entry name" value="RIBONUCLEASE P PROTEIN SUBUNIT P14"/>
    <property type="match status" value="1"/>
</dbReference>
<dbReference type="AlphaFoldDB" id="F2U1F3"/>
<organism evidence="3 4">
    <name type="scientific">Salpingoeca rosetta (strain ATCC 50818 / BSB-021)</name>
    <dbReference type="NCBI Taxonomy" id="946362"/>
    <lineage>
        <taxon>Eukaryota</taxon>
        <taxon>Choanoflagellata</taxon>
        <taxon>Craspedida</taxon>
        <taxon>Salpingoecidae</taxon>
        <taxon>Salpingoeca</taxon>
    </lineage>
</organism>
<evidence type="ECO:0000259" key="2">
    <source>
        <dbReference type="Pfam" id="PF20976"/>
    </source>
</evidence>
<dbReference type="GO" id="GO:0005730">
    <property type="term" value="C:nucleolus"/>
    <property type="evidence" value="ECO:0007669"/>
    <property type="project" value="TreeGrafter"/>
</dbReference>
<sequence>MSSSNKVLKPAHRWLLLRVAWEGREDDLNPLSAHAALKQGLTTLHGQVGASTPFDVFHVEGALCYVRVPVNGQVKLQSAATAMSTFDASPITIETIKVSSTLLALTYQDDPSAVSVTVDLDAG</sequence>
<accession>F2U1F3</accession>
<evidence type="ECO:0000313" key="4">
    <source>
        <dbReference type="Proteomes" id="UP000007799"/>
    </source>
</evidence>
<protein>
    <recommendedName>
        <fullName evidence="2">Ribonucleases P/MRP subunit Pop8-like domain-containing protein</fullName>
    </recommendedName>
</protein>
<dbReference type="InterPro" id="IPR038085">
    <property type="entry name" value="Rnp2-like_sf"/>
</dbReference>
<dbReference type="KEGG" id="sre:PTSG_11847"/>
<evidence type="ECO:0000256" key="1">
    <source>
        <dbReference type="ARBA" id="ARBA00022694"/>
    </source>
</evidence>
<dbReference type="RefSeq" id="XP_004996659.1">
    <property type="nucleotide sequence ID" value="XM_004996602.1"/>
</dbReference>
<feature type="domain" description="Ribonucleases P/MRP subunit Pop8-like" evidence="2">
    <location>
        <begin position="23"/>
        <end position="80"/>
    </location>
</feature>
<dbReference type="STRING" id="946362.F2U1F3"/>
<name>F2U1F3_SALR5</name>
<gene>
    <name evidence="3" type="ORF">PTSG_11847</name>
</gene>
<dbReference type="SUPFAM" id="SSF160350">
    <property type="entry name" value="Rnp2-like"/>
    <property type="match status" value="1"/>
</dbReference>
<reference evidence="3" key="1">
    <citation type="submission" date="2009-08" db="EMBL/GenBank/DDBJ databases">
        <title>Annotation of Salpingoeca rosetta.</title>
        <authorList>
            <consortium name="The Broad Institute Genome Sequencing Platform"/>
            <person name="Russ C."/>
            <person name="Cuomo C."/>
            <person name="Burger G."/>
            <person name="Gray M.W."/>
            <person name="Holland P.W.H."/>
            <person name="King N."/>
            <person name="Lang F.B.F."/>
            <person name="Roger A.J."/>
            <person name="Ruiz-Trillo I."/>
            <person name="Young S.K."/>
            <person name="Zeng Q."/>
            <person name="Gargeya S."/>
            <person name="Alvarado L."/>
            <person name="Berlin A."/>
            <person name="Chapman S.B."/>
            <person name="Chen Z."/>
            <person name="Freedman E."/>
            <person name="Gellesch M."/>
            <person name="Goldberg J."/>
            <person name="Griggs A."/>
            <person name="Gujja S."/>
            <person name="Heilman E."/>
            <person name="Heiman D."/>
            <person name="Howarth C."/>
            <person name="Mehta T."/>
            <person name="Neiman D."/>
            <person name="Pearson M."/>
            <person name="Roberts A."/>
            <person name="Saif S."/>
            <person name="Shea T."/>
            <person name="Shenoy N."/>
            <person name="Sisk P."/>
            <person name="Stolte C."/>
            <person name="Sykes S."/>
            <person name="White J."/>
            <person name="Yandava C."/>
            <person name="Haas B."/>
            <person name="Nusbaum C."/>
            <person name="Birren B."/>
        </authorList>
    </citation>
    <scope>NUCLEOTIDE SEQUENCE</scope>
    <source>
        <strain evidence="3">ATCC 50818</strain>
    </source>
</reference>
<keyword evidence="4" id="KW-1185">Reference proteome</keyword>
<dbReference type="PANTHER" id="PTHR15441:SF1">
    <property type="entry name" value="RIBONUCLEASE P PROTEIN SUBUNIT P14"/>
    <property type="match status" value="1"/>
</dbReference>